<gene>
    <name evidence="3" type="primary">ycf22</name>
</gene>
<dbReference type="PANTHER" id="PTHR34675:SF1">
    <property type="entry name" value="PROTEIN TRIGALACTOSYLDIACYLGLYCEROL 2, CHLOROPLASTIC"/>
    <property type="match status" value="1"/>
</dbReference>
<keyword evidence="3" id="KW-0934">Plastid</keyword>
<dbReference type="Pfam" id="PF02470">
    <property type="entry name" value="MlaD"/>
    <property type="match status" value="1"/>
</dbReference>
<feature type="transmembrane region" description="Helical" evidence="1">
    <location>
        <begin position="12"/>
        <end position="32"/>
    </location>
</feature>
<protein>
    <submittedName>
        <fullName evidence="3">Ycf22</fullName>
    </submittedName>
</protein>
<dbReference type="Proteomes" id="UP000218209">
    <property type="component" value="Chloroplast Pltd"/>
</dbReference>
<dbReference type="AlphaFoldDB" id="J7F7L8"/>
<dbReference type="EMBL" id="MF385003">
    <property type="protein sequence ID" value="ASN78844.1"/>
    <property type="molecule type" value="Genomic_DNA"/>
</dbReference>
<keyword evidence="4" id="KW-0150">Chloroplast</keyword>
<dbReference type="InterPro" id="IPR003399">
    <property type="entry name" value="Mce/MlaD"/>
</dbReference>
<evidence type="ECO:0000313" key="4">
    <source>
        <dbReference type="EMBL" id="ASN78844.1"/>
    </source>
</evidence>
<dbReference type="PANTHER" id="PTHR34675">
    <property type="entry name" value="PROTEIN TRIGALACTOSYLDIACYLGLYCEROL 2, CHLOROPLASTIC"/>
    <property type="match status" value="1"/>
</dbReference>
<reference evidence="3" key="1">
    <citation type="journal article" date="2012" name="Mol. Phylogenet. Evol.">
        <title>Relative rates of evolution among the three genetic compartments of the red alga Porphyra differ from those of green plants and do not correlate with genome architecture.</title>
        <authorList>
            <person name="Smith D.R."/>
            <person name="Hua J."/>
            <person name="Lee R.W."/>
            <person name="Keeling P.J."/>
        </authorList>
    </citation>
    <scope>NUCLEOTIDE SEQUENCE</scope>
</reference>
<keyword evidence="5" id="KW-1185">Reference proteome</keyword>
<keyword evidence="1" id="KW-0812">Transmembrane</keyword>
<dbReference type="RefSeq" id="YP_009413383.1">
    <property type="nucleotide sequence ID" value="NC_035573.1"/>
</dbReference>
<evidence type="ECO:0000259" key="2">
    <source>
        <dbReference type="Pfam" id="PF02470"/>
    </source>
</evidence>
<reference evidence="4 5" key="2">
    <citation type="journal article" date="2017" name="Proc. Natl. Acad. Sci. U.S.A.">
        <title>Insights into the red algae and eukaryotic evolution from the genome of Porphyra umbilicalis (Bangiophyceae, Rhodophyta).</title>
        <authorList>
            <person name="Brawley S.H."/>
            <person name="Blouin N.A."/>
            <person name="Ficko-Blean E."/>
            <person name="Wheeler G.L."/>
            <person name="Lohr M."/>
            <person name="Goodson H.V."/>
            <person name="Jenkins J.W."/>
            <person name="Blaby-Haas C.E."/>
            <person name="Helliwell K.E."/>
            <person name="Chan C.X."/>
            <person name="Marriage T.N."/>
            <person name="Bhattacharya D."/>
            <person name="Klein A.S."/>
            <person name="Badis Y."/>
            <person name="Brodie J."/>
            <person name="Cao Y."/>
            <person name="Collen J."/>
            <person name="Dittami S.M."/>
            <person name="Gachon C.M.M."/>
            <person name="Green B.R."/>
            <person name="Karpowicz S.J."/>
            <person name="Kim J.W."/>
            <person name="Kudahl U.J."/>
            <person name="Lin S."/>
            <person name="Michel G."/>
            <person name="Mittag M."/>
            <person name="Olson B.J.S.C."/>
            <person name="Pangilinan J.L."/>
            <person name="Peng Y."/>
            <person name="Qiu H."/>
            <person name="Shu S."/>
            <person name="Singer J.T."/>
            <person name="Smith A.G."/>
            <person name="Sprecher B.N."/>
            <person name="Wagner V."/>
            <person name="Wang W."/>
            <person name="Wang Z.Y."/>
            <person name="Yan J."/>
            <person name="Yarish C."/>
            <person name="Zauner-Riek S."/>
            <person name="Zhuang Y."/>
            <person name="Zou Y."/>
            <person name="Lindquist E.A."/>
            <person name="Grimwood J."/>
            <person name="Barry K.W."/>
            <person name="Rokhsar D.S."/>
            <person name="Schmutz J."/>
            <person name="Stiller J.W."/>
            <person name="Grossman A.R."/>
            <person name="Prochnik S.E."/>
        </authorList>
    </citation>
    <scope>NUCLEOTIDE SEQUENCE [LARGE SCALE GENOMIC DNA]</scope>
</reference>
<dbReference type="GeneID" id="33873675"/>
<dbReference type="EMBL" id="JQ408795">
    <property type="protein sequence ID" value="AFC40040.1"/>
    <property type="molecule type" value="Genomic_DNA"/>
</dbReference>
<keyword evidence="1" id="KW-0472">Membrane</keyword>
<dbReference type="InterPro" id="IPR039342">
    <property type="entry name" value="TGD2-like"/>
</dbReference>
<dbReference type="OrthoDB" id="1924069at2759"/>
<organism evidence="3">
    <name type="scientific">Porphyra umbilicalis</name>
    <name type="common">Purple laver</name>
    <name type="synonym">Red alga</name>
    <dbReference type="NCBI Taxonomy" id="2786"/>
    <lineage>
        <taxon>Eukaryota</taxon>
        <taxon>Rhodophyta</taxon>
        <taxon>Bangiophyceae</taxon>
        <taxon>Bangiales</taxon>
        <taxon>Bangiaceae</taxon>
        <taxon>Porphyra</taxon>
    </lineage>
</organism>
<geneLocation type="plastid" evidence="3"/>
<feature type="domain" description="Mce/MlaD" evidence="2">
    <location>
        <begin position="40"/>
        <end position="115"/>
    </location>
</feature>
<name>J7F7L8_PORUM</name>
<accession>J7F7L8</accession>
<evidence type="ECO:0000256" key="1">
    <source>
        <dbReference type="SAM" id="Phobius"/>
    </source>
</evidence>
<proteinExistence type="predicted"/>
<sequence length="213" mass="24106">MKRQYKNTKKEFLGVCFLGIVTLFSVSIWHVINRSSKNKSYKVFVEFDSAYGIQEGTSVRLRGLPVGKVVGINQSLSTILTSIEIQSCNTIIPKASLIETNQTGLLNDTIIDIVPLNIADQEYISLKEGPLSKTCNSTQIICHLNYLQGERGLNYDDLIRATTRISQRFDDPELFYGLYYMIGNILKLSSNLVDCTEHLASISHFFRLQLEKK</sequence>
<evidence type="ECO:0000313" key="3">
    <source>
        <dbReference type="EMBL" id="AFC40040.1"/>
    </source>
</evidence>
<keyword evidence="1" id="KW-1133">Transmembrane helix</keyword>
<evidence type="ECO:0000313" key="5">
    <source>
        <dbReference type="Proteomes" id="UP000218209"/>
    </source>
</evidence>